<comment type="caution">
    <text evidence="1">The sequence shown here is derived from an EMBL/GenBank/DDBJ whole genome shotgun (WGS) entry which is preliminary data.</text>
</comment>
<proteinExistence type="predicted"/>
<sequence>MVRQRLNPEKGIAELQNVHLSATERCLTRLGYRRFVLTRDQARALHRLQPGTAARHAYLHTLASDATILTAQTIPANH</sequence>
<evidence type="ECO:0000313" key="1">
    <source>
        <dbReference type="EMBL" id="MBJ6123537.1"/>
    </source>
</evidence>
<organism evidence="1 2">
    <name type="scientific">Sphingomonas mollis</name>
    <dbReference type="NCBI Taxonomy" id="2795726"/>
    <lineage>
        <taxon>Bacteria</taxon>
        <taxon>Pseudomonadati</taxon>
        <taxon>Pseudomonadota</taxon>
        <taxon>Alphaproteobacteria</taxon>
        <taxon>Sphingomonadales</taxon>
        <taxon>Sphingomonadaceae</taxon>
        <taxon>Sphingomonas</taxon>
    </lineage>
</organism>
<dbReference type="RefSeq" id="WP_199041152.1">
    <property type="nucleotide sequence ID" value="NZ_JAELXS010000015.1"/>
</dbReference>
<dbReference type="Proteomes" id="UP000640426">
    <property type="component" value="Unassembled WGS sequence"/>
</dbReference>
<keyword evidence="2" id="KW-1185">Reference proteome</keyword>
<reference evidence="2" key="1">
    <citation type="submission" date="2020-12" db="EMBL/GenBank/DDBJ databases">
        <title>Hymenobacter sp.</title>
        <authorList>
            <person name="Kim M.K."/>
        </authorList>
    </citation>
    <scope>NUCLEOTIDE SEQUENCE [LARGE SCALE GENOMIC DNA]</scope>
    <source>
        <strain evidence="2">BT553</strain>
    </source>
</reference>
<protein>
    <submittedName>
        <fullName evidence="1">Uncharacterized protein</fullName>
    </submittedName>
</protein>
<name>A0ABS0XU13_9SPHN</name>
<evidence type="ECO:0000313" key="2">
    <source>
        <dbReference type="Proteomes" id="UP000640426"/>
    </source>
</evidence>
<accession>A0ABS0XU13</accession>
<dbReference type="EMBL" id="JAELXS010000015">
    <property type="protein sequence ID" value="MBJ6123537.1"/>
    <property type="molecule type" value="Genomic_DNA"/>
</dbReference>
<gene>
    <name evidence="1" type="ORF">JAO74_17280</name>
</gene>